<dbReference type="PATRIC" id="fig|1249552.3.peg.645"/>
<gene>
    <name evidence="6" type="ORF">PS2015_640</name>
</gene>
<dbReference type="EMBL" id="CP013189">
    <property type="protein sequence ID" value="ALO45323.1"/>
    <property type="molecule type" value="Genomic_DNA"/>
</dbReference>
<feature type="binding site" evidence="2">
    <location>
        <position position="241"/>
    </location>
    <ligand>
        <name>ATP</name>
        <dbReference type="ChEBI" id="CHEBI:30616"/>
    </ligand>
</feature>
<dbReference type="Pfam" id="PF13784">
    <property type="entry name" value="Fic_N"/>
    <property type="match status" value="1"/>
</dbReference>
<keyword evidence="1" id="KW-0548">Nucleotidyltransferase</keyword>
<evidence type="ECO:0000313" key="7">
    <source>
        <dbReference type="Proteomes" id="UP000065641"/>
    </source>
</evidence>
<dbReference type="Pfam" id="PF21248">
    <property type="entry name" value="SoFic-like_C"/>
    <property type="match status" value="1"/>
</dbReference>
<dbReference type="PANTHER" id="PTHR13504">
    <property type="entry name" value="FIDO DOMAIN-CONTAINING PROTEIN DDB_G0283145"/>
    <property type="match status" value="1"/>
</dbReference>
<feature type="active site" evidence="3">
    <location>
        <position position="199"/>
    </location>
</feature>
<dbReference type="InterPro" id="IPR026287">
    <property type="entry name" value="SoFic-like"/>
</dbReference>
<dbReference type="InterPro" id="IPR040198">
    <property type="entry name" value="Fido_containing"/>
</dbReference>
<evidence type="ECO:0000259" key="5">
    <source>
        <dbReference type="PROSITE" id="PS51459"/>
    </source>
</evidence>
<dbReference type="KEGG" id="pspi:PS2015_640"/>
<dbReference type="OrthoDB" id="9807853at2"/>
<dbReference type="InterPro" id="IPR048770">
    <property type="entry name" value="SoFic-like_C"/>
</dbReference>
<feature type="binding site" evidence="4">
    <location>
        <begin position="241"/>
        <end position="242"/>
    </location>
    <ligand>
        <name>ATP</name>
        <dbReference type="ChEBI" id="CHEBI:30616"/>
    </ligand>
</feature>
<feature type="binding site" evidence="2">
    <location>
        <position position="199"/>
    </location>
    <ligand>
        <name>ATP</name>
        <dbReference type="ChEBI" id="CHEBI:30616"/>
    </ligand>
</feature>
<evidence type="ECO:0000256" key="3">
    <source>
        <dbReference type="PIRSR" id="PIRSR640198-1"/>
    </source>
</evidence>
<reference evidence="6 7" key="1">
    <citation type="submission" date="2015-11" db="EMBL/GenBank/DDBJ databases">
        <authorList>
            <person name="Zhang Y."/>
            <person name="Guo Z."/>
        </authorList>
    </citation>
    <scope>NUCLEOTIDE SEQUENCE [LARGE SCALE GENOMIC DNA]</scope>
    <source>
        <strain evidence="6 7">KCTC 32221</strain>
    </source>
</reference>
<proteinExistence type="predicted"/>
<dbReference type="GO" id="GO:0005524">
    <property type="term" value="F:ATP binding"/>
    <property type="evidence" value="ECO:0007669"/>
    <property type="project" value="UniProtKB-UniRule"/>
</dbReference>
<protein>
    <recommendedName>
        <fullName evidence="1">Protein adenylyltransferase</fullName>
        <ecNumber evidence="1">2.7.7.108</ecNumber>
    </recommendedName>
    <alternativeName>
        <fullName evidence="1">AMPylator</fullName>
    </alternativeName>
</protein>
<evidence type="ECO:0000256" key="4">
    <source>
        <dbReference type="PIRSR" id="PIRSR640198-2"/>
    </source>
</evidence>
<dbReference type="PROSITE" id="PS51459">
    <property type="entry name" value="FIDO"/>
    <property type="match status" value="1"/>
</dbReference>
<dbReference type="NCBIfam" id="NF046030">
    <property type="entry name" value="ProtAdlyltaseSoFic"/>
    <property type="match status" value="1"/>
</dbReference>
<accession>A0A0S2KAH3</accession>
<evidence type="ECO:0000313" key="6">
    <source>
        <dbReference type="EMBL" id="ALO45323.1"/>
    </source>
</evidence>
<feature type="domain" description="Fido" evidence="5">
    <location>
        <begin position="119"/>
        <end position="263"/>
    </location>
</feature>
<sequence>MPAFQPDKPYNDLPLLPPAQELESRAVLKACIEARTALAALKQAGELIPNQAMLINTIPLLEAKGSSEIENIVTTADNLFEFAQADDSRADSATREALRYRTALWQGVQSLQARPLSTNTAVTICSTTKGVKMDIRRVPGTTLSNPATGETIYTPPEGEAHLRDLLANWERFLHGADQSGQLDPLVRMAVAHYQFEAIHPFTDGNGRTGRIINLLYLVEQDLLSIPVLYLSRHIIQHKADYYRLLRQVTEQGDWESWLLYMLQAVHSTAQWTREKIMAIRALQEHTADHVRQRLSGIYSRELVELVFTQPYCRIANLVEAGIAKRQTASVYLKELCDIGVLREQKAGRDKLFLHPKLLTLLGGDSNEFLSYSGKDKST</sequence>
<keyword evidence="1 2" id="KW-0547">Nucleotide-binding</keyword>
<dbReference type="Pfam" id="PF02661">
    <property type="entry name" value="Fic"/>
    <property type="match status" value="1"/>
</dbReference>
<dbReference type="PANTHER" id="PTHR13504:SF35">
    <property type="entry name" value="PROTEIN ADENYLYLTRANSFERASE SOFIC"/>
    <property type="match status" value="1"/>
</dbReference>
<evidence type="ECO:0000256" key="1">
    <source>
        <dbReference type="PIRNR" id="PIRNR038925"/>
    </source>
</evidence>
<organism evidence="6 7">
    <name type="scientific">Pseudohongiella spirulinae</name>
    <dbReference type="NCBI Taxonomy" id="1249552"/>
    <lineage>
        <taxon>Bacteria</taxon>
        <taxon>Pseudomonadati</taxon>
        <taxon>Pseudomonadota</taxon>
        <taxon>Gammaproteobacteria</taxon>
        <taxon>Pseudomonadales</taxon>
        <taxon>Pseudohongiellaceae</taxon>
        <taxon>Pseudohongiella</taxon>
    </lineage>
</organism>
<keyword evidence="7" id="KW-1185">Reference proteome</keyword>
<feature type="binding site" evidence="4">
    <location>
        <begin position="203"/>
        <end position="210"/>
    </location>
    <ligand>
        <name>ATP</name>
        <dbReference type="ChEBI" id="CHEBI:30616"/>
    </ligand>
</feature>
<evidence type="ECO:0000256" key="2">
    <source>
        <dbReference type="PIRSR" id="PIRSR038925-1"/>
    </source>
</evidence>
<dbReference type="GO" id="GO:0000287">
    <property type="term" value="F:magnesium ion binding"/>
    <property type="evidence" value="ECO:0007669"/>
    <property type="project" value="UniProtKB-UniRule"/>
</dbReference>
<name>A0A0S2KAH3_9GAMM</name>
<dbReference type="GO" id="GO:0042803">
    <property type="term" value="F:protein homodimerization activity"/>
    <property type="evidence" value="ECO:0007669"/>
    <property type="project" value="UniProtKB-UniRule"/>
</dbReference>
<dbReference type="GO" id="GO:0070733">
    <property type="term" value="F:AMPylase activity"/>
    <property type="evidence" value="ECO:0007669"/>
    <property type="project" value="UniProtKB-UniRule"/>
</dbReference>
<comment type="function">
    <text evidence="1">Adenylyltransferase that mediates the addition of adenosine 5'-monophosphate (AMP) to specific residues of target proteins.</text>
</comment>
<dbReference type="PIRSF" id="PIRSF038925">
    <property type="entry name" value="AMP-prot_trans"/>
    <property type="match status" value="1"/>
</dbReference>
<dbReference type="SUPFAM" id="SSF140931">
    <property type="entry name" value="Fic-like"/>
    <property type="match status" value="1"/>
</dbReference>
<comment type="catalytic activity">
    <reaction evidence="1">
        <text>L-tyrosyl-[protein] + ATP = O-(5'-adenylyl)-L-tyrosyl-[protein] + diphosphate</text>
        <dbReference type="Rhea" id="RHEA:54288"/>
        <dbReference type="Rhea" id="RHEA-COMP:10136"/>
        <dbReference type="Rhea" id="RHEA-COMP:13846"/>
        <dbReference type="ChEBI" id="CHEBI:30616"/>
        <dbReference type="ChEBI" id="CHEBI:33019"/>
        <dbReference type="ChEBI" id="CHEBI:46858"/>
        <dbReference type="ChEBI" id="CHEBI:83624"/>
        <dbReference type="EC" id="2.7.7.108"/>
    </reaction>
</comment>
<comment type="subunit">
    <text evidence="1">Homodimer.</text>
</comment>
<dbReference type="InterPro" id="IPR003812">
    <property type="entry name" value="Fido"/>
</dbReference>
<dbReference type="Proteomes" id="UP000065641">
    <property type="component" value="Chromosome"/>
</dbReference>
<feature type="binding site" evidence="2">
    <location>
        <position position="70"/>
    </location>
    <ligand>
        <name>ATP</name>
        <dbReference type="ChEBI" id="CHEBI:30616"/>
    </ligand>
</feature>
<dbReference type="EC" id="2.7.7.108" evidence="1"/>
<feature type="binding site" evidence="2">
    <location>
        <begin position="204"/>
        <end position="210"/>
    </location>
    <ligand>
        <name>ATP</name>
        <dbReference type="ChEBI" id="CHEBI:30616"/>
    </ligand>
</feature>
<dbReference type="InterPro" id="IPR025758">
    <property type="entry name" value="Fic/DOC_N"/>
</dbReference>
<dbReference type="RefSeq" id="WP_058020869.1">
    <property type="nucleotide sequence ID" value="NZ_CP013189.1"/>
</dbReference>
<dbReference type="InterPro" id="IPR036597">
    <property type="entry name" value="Fido-like_dom_sf"/>
</dbReference>
<comment type="catalytic activity">
    <reaction evidence="1">
        <text>L-threonyl-[protein] + ATP = 3-O-(5'-adenylyl)-L-threonyl-[protein] + diphosphate</text>
        <dbReference type="Rhea" id="RHEA:54292"/>
        <dbReference type="Rhea" id="RHEA-COMP:11060"/>
        <dbReference type="Rhea" id="RHEA-COMP:13847"/>
        <dbReference type="ChEBI" id="CHEBI:30013"/>
        <dbReference type="ChEBI" id="CHEBI:30616"/>
        <dbReference type="ChEBI" id="CHEBI:33019"/>
        <dbReference type="ChEBI" id="CHEBI:138113"/>
        <dbReference type="EC" id="2.7.7.108"/>
    </reaction>
</comment>
<dbReference type="Gene3D" id="1.10.3290.10">
    <property type="entry name" value="Fido-like domain"/>
    <property type="match status" value="1"/>
</dbReference>
<keyword evidence="1 2" id="KW-0067">ATP-binding</keyword>
<keyword evidence="1" id="KW-0808">Transferase</keyword>
<dbReference type="AlphaFoldDB" id="A0A0S2KAH3"/>